<dbReference type="PROSITE" id="PS51257">
    <property type="entry name" value="PROKAR_LIPOPROTEIN"/>
    <property type="match status" value="1"/>
</dbReference>
<feature type="chain" id="PRO_5011639893" evidence="1">
    <location>
        <begin position="20"/>
        <end position="940"/>
    </location>
</feature>
<dbReference type="InterPro" id="IPR013783">
    <property type="entry name" value="Ig-like_fold"/>
</dbReference>
<keyword evidence="4" id="KW-1185">Reference proteome</keyword>
<dbReference type="EMBL" id="FOBI01000030">
    <property type="protein sequence ID" value="SEL89613.1"/>
    <property type="molecule type" value="Genomic_DNA"/>
</dbReference>
<gene>
    <name evidence="3" type="ORF">SAMN05216262_13022</name>
</gene>
<evidence type="ECO:0000313" key="4">
    <source>
        <dbReference type="Proteomes" id="UP000199297"/>
    </source>
</evidence>
<evidence type="ECO:0000259" key="2">
    <source>
        <dbReference type="PROSITE" id="PS50853"/>
    </source>
</evidence>
<dbReference type="AlphaFoldDB" id="A0A1H7TY76"/>
<dbReference type="PROSITE" id="PS50853">
    <property type="entry name" value="FN3"/>
    <property type="match status" value="1"/>
</dbReference>
<dbReference type="Gene3D" id="2.60.40.10">
    <property type="entry name" value="Immunoglobulins"/>
    <property type="match status" value="1"/>
</dbReference>
<dbReference type="Pfam" id="PF17963">
    <property type="entry name" value="Big_9"/>
    <property type="match status" value="7"/>
</dbReference>
<dbReference type="RefSeq" id="WP_139175637.1">
    <property type="nucleotide sequence ID" value="NZ_FOBI01000030.1"/>
</dbReference>
<organism evidence="3 4">
    <name type="scientific">Colwellia chukchiensis</name>
    <dbReference type="NCBI Taxonomy" id="641665"/>
    <lineage>
        <taxon>Bacteria</taxon>
        <taxon>Pseudomonadati</taxon>
        <taxon>Pseudomonadota</taxon>
        <taxon>Gammaproteobacteria</taxon>
        <taxon>Alteromonadales</taxon>
        <taxon>Colwelliaceae</taxon>
        <taxon>Colwellia</taxon>
    </lineage>
</organism>
<sequence>MFSSRYLFIIASLSLAACGGGESQTTSEKTSEQVAPTVPEAIITVDLSGNAGATLSSVKQVNGTESTNNAEINNTFSNATGTLRRASSSLNVQGNLTLGVSASDEDVLRKVSLYLPNVKRTFELCALDCTADFQATVTGFNPQLANESAGALRVELIVEDSLGNRALVDALNVNWQPIQVSAINATRESGTLSVSWSGNASLERYNVYAATEQGITNLNALELENGVQRLAINGNSATFTDAEPSKDYHLLITGIDGGGESGSSPAIIIPRIVGQVNVPPVANNDSFQVNEDESITVNVLENDFDPDGQSIQLDSILLQPLNGTLTVSENGNLTYQPRANFNGSDSVSYQIIDNEGARAQATVFFEVLAVNDNPVAINDTYGVDPTGQITADTTNLLSNDSDVDGDTLRINPIPVVEPSKGSVIINVDGSFSYQSTGILMASDEFVYQVEDGFGGSANATVTILPSGDILPPVARNDVYQIDEDKTLVIDNVNLGLLGNDSDPNNLAITLQESLLSQPQHGQLNLALDGTFTYIPNSNFVGVEQFQYQIKNEAELLSEAFVTITVNSIADIPIALDDNYQGFEDTKLVIDALSGLLVNDVDFDNSRLTVNTTPINAPQKGTLTLAQDGSFEYMPNADFNGVDSFTYQIVNESQLTNTANVTLTILPSNDAPTAINDSVTINEDSSIIFDVLANDSDKDGDSIALVSVDNSIANASASIVNDKVQVIPEPNFFGEINVTYTIADSFNAVSTGRLTVTVLAVNDLPLAINDSFSLTEDGALNILVGDANQLLSNDSDVDGDSLTVNTTPVVNVSNGSLTLGTDGSFIYIPTANFNGTDSFTYQVSDGNGGTDSATVSLTINALNDLPIADDASFTLNEDSSLPGTLVANDVDGDTLTFSVVTGSDVNNGSLTLNSDGSFTYSPALNFNGLDSFTYQVSDGNG</sequence>
<dbReference type="InterPro" id="IPR003961">
    <property type="entry name" value="FN3_dom"/>
</dbReference>
<keyword evidence="1" id="KW-0732">Signal</keyword>
<feature type="non-terminal residue" evidence="3">
    <location>
        <position position="940"/>
    </location>
</feature>
<dbReference type="Gene3D" id="2.60.40.3440">
    <property type="match status" value="5"/>
</dbReference>
<dbReference type="Gene3D" id="2.60.40.2810">
    <property type="match status" value="2"/>
</dbReference>
<proteinExistence type="predicted"/>
<accession>A0A1H7TY76</accession>
<reference evidence="4" key="1">
    <citation type="submission" date="2016-10" db="EMBL/GenBank/DDBJ databases">
        <authorList>
            <person name="Varghese N."/>
            <person name="Submissions S."/>
        </authorList>
    </citation>
    <scope>NUCLEOTIDE SEQUENCE [LARGE SCALE GENOMIC DNA]</scope>
    <source>
        <strain evidence="4">CGMCC 1.9127</strain>
    </source>
</reference>
<dbReference type="NCBIfam" id="NF012211">
    <property type="entry name" value="tand_rpt_95"/>
    <property type="match status" value="7"/>
</dbReference>
<evidence type="ECO:0000256" key="1">
    <source>
        <dbReference type="SAM" id="SignalP"/>
    </source>
</evidence>
<feature type="domain" description="Fibronectin type-III" evidence="2">
    <location>
        <begin position="176"/>
        <end position="276"/>
    </location>
</feature>
<dbReference type="PANTHER" id="PTHR34720:SF9">
    <property type="entry name" value="BLR4714 PROTEIN"/>
    <property type="match status" value="1"/>
</dbReference>
<evidence type="ECO:0000313" key="3">
    <source>
        <dbReference type="EMBL" id="SEL89613.1"/>
    </source>
</evidence>
<dbReference type="Proteomes" id="UP000199297">
    <property type="component" value="Unassembled WGS sequence"/>
</dbReference>
<feature type="signal peptide" evidence="1">
    <location>
        <begin position="1"/>
        <end position="19"/>
    </location>
</feature>
<protein>
    <submittedName>
        <fullName evidence="3">VCBS repeat-containing protein</fullName>
    </submittedName>
</protein>
<dbReference type="PANTHER" id="PTHR34720">
    <property type="entry name" value="MICROCYSTIN DEPENDENT PROTEIN"/>
    <property type="match status" value="1"/>
</dbReference>
<name>A0A1H7TY76_9GAMM</name>